<organism evidence="2">
    <name type="scientific">Chlorobium phaeobacteroides (strain BS1)</name>
    <dbReference type="NCBI Taxonomy" id="331678"/>
    <lineage>
        <taxon>Bacteria</taxon>
        <taxon>Pseudomonadati</taxon>
        <taxon>Chlorobiota</taxon>
        <taxon>Chlorobiia</taxon>
        <taxon>Chlorobiales</taxon>
        <taxon>Chlorobiaceae</taxon>
        <taxon>Chlorobium/Pelodictyon group</taxon>
        <taxon>Chlorobium</taxon>
    </lineage>
</organism>
<sequence length="330" mass="37534">MFTQSVSSQIQNLIREPLYFDVAEREQPERNVQRSHESKGFLCAVPGETNYTLVFDDDALPEGHQARNIITVNSMKEVMLYYGLLGGACEMYLSPEYLSSSDERLQKLEEIQEPLARDLLHETDSEILSAMLRKLPLDLSGLLESPLAVKDEDVLPGVIDSAIIHKKNPANALLSEPYFAGDIVYYNMFMHSEELRFDHESDHVQGMLLLEAMRQASIATTHVCSGLPAIGGMTLISYCTNFYNYIEHDAPVIIRAYSSYTVPEEMGEKDSYAICHVFQWGKLCAEAVLDAVVFMNSERYDRHRNRTEKLSLRNKRLFFSKVQGIETINQ</sequence>
<dbReference type="KEGG" id="cpb:Cphamn1_0925"/>
<dbReference type="eggNOG" id="ENOG5033BUP">
    <property type="taxonomic scope" value="Bacteria"/>
</dbReference>
<proteinExistence type="predicted"/>
<dbReference type="Pfam" id="PF03756">
    <property type="entry name" value="AfsA"/>
    <property type="match status" value="1"/>
</dbReference>
<gene>
    <name evidence="2" type="ordered locus">Cphamn1_0925</name>
</gene>
<dbReference type="EMBL" id="CP001101">
    <property type="protein sequence ID" value="ACE03870.1"/>
    <property type="molecule type" value="Genomic_DNA"/>
</dbReference>
<feature type="domain" description="A-factor biosynthesis hotdog" evidence="1">
    <location>
        <begin position="164"/>
        <end position="290"/>
    </location>
</feature>
<name>B3EPJ2_CHLPB</name>
<evidence type="ECO:0000313" key="2">
    <source>
        <dbReference type="EMBL" id="ACE03870.1"/>
    </source>
</evidence>
<dbReference type="OrthoDB" id="594159at2"/>
<accession>B3EPJ2</accession>
<dbReference type="HOGENOM" id="CLU_841168_0_0_10"/>
<dbReference type="STRING" id="331678.Cphamn1_0925"/>
<dbReference type="InterPro" id="IPR005509">
    <property type="entry name" value="AfsA_hotdog_dom"/>
</dbReference>
<evidence type="ECO:0000259" key="1">
    <source>
        <dbReference type="Pfam" id="PF03756"/>
    </source>
</evidence>
<protein>
    <recommendedName>
        <fullName evidence="1">A-factor biosynthesis hotdog domain-containing protein</fullName>
    </recommendedName>
</protein>
<dbReference type="AlphaFoldDB" id="B3EPJ2"/>
<reference evidence="2" key="1">
    <citation type="submission" date="2008-06" db="EMBL/GenBank/DDBJ databases">
        <title>Complete sequence of Chlorobium phaeobacteroides BS1.</title>
        <authorList>
            <consortium name="US DOE Joint Genome Institute"/>
            <person name="Lucas S."/>
            <person name="Copeland A."/>
            <person name="Lapidus A."/>
            <person name="Glavina del Rio T."/>
            <person name="Dalin E."/>
            <person name="Tice H."/>
            <person name="Bruce D."/>
            <person name="Goodwin L."/>
            <person name="Pitluck S."/>
            <person name="Schmutz J."/>
            <person name="Larimer F."/>
            <person name="Land M."/>
            <person name="Hauser L."/>
            <person name="Kyrpides N."/>
            <person name="Ovchinnikova G."/>
            <person name="Li T."/>
            <person name="Liu Z."/>
            <person name="Zhao F."/>
            <person name="Overmann J."/>
            <person name="Bryant D.A."/>
            <person name="Richardson P."/>
        </authorList>
    </citation>
    <scope>NUCLEOTIDE SEQUENCE [LARGE SCALE GENOMIC DNA]</scope>
    <source>
        <strain evidence="2">BS1</strain>
    </source>
</reference>